<evidence type="ECO:0000313" key="3">
    <source>
        <dbReference type="Proteomes" id="UP000523795"/>
    </source>
</evidence>
<keyword evidence="3" id="KW-1185">Reference proteome</keyword>
<organism evidence="2 3">
    <name type="scientific">Arthrobacter deserti</name>
    <dbReference type="NCBI Taxonomy" id="1742687"/>
    <lineage>
        <taxon>Bacteria</taxon>
        <taxon>Bacillati</taxon>
        <taxon>Actinomycetota</taxon>
        <taxon>Actinomycetes</taxon>
        <taxon>Micrococcales</taxon>
        <taxon>Micrococcaceae</taxon>
        <taxon>Arthrobacter</taxon>
    </lineage>
</organism>
<evidence type="ECO:0000313" key="2">
    <source>
        <dbReference type="EMBL" id="NKX52770.1"/>
    </source>
</evidence>
<comment type="caution">
    <text evidence="2">The sequence shown here is derived from an EMBL/GenBank/DDBJ whole genome shotgun (WGS) entry which is preliminary data.</text>
</comment>
<sequence>MRNLLALREQIQQQLDNNPPPPSPPSYDDMRRDILGAQSHVLVKFLKTTKLKDGTTLMDKAEGYARKEFAAHQRRESGGMPSLYVGPRYENWRDRTLEHQRRTDRAAFENRVADMNRRHDGPDYMR</sequence>
<evidence type="ECO:0000256" key="1">
    <source>
        <dbReference type="SAM" id="MobiDB-lite"/>
    </source>
</evidence>
<reference evidence="2 3" key="1">
    <citation type="submission" date="2020-04" db="EMBL/GenBank/DDBJ databases">
        <authorList>
            <person name="Liu S."/>
        </authorList>
    </citation>
    <scope>NUCLEOTIDE SEQUENCE [LARGE SCALE GENOMIC DNA]</scope>
    <source>
        <strain evidence="2 3">CGMCC 1.15091</strain>
    </source>
</reference>
<accession>A0ABX1JVF0</accession>
<gene>
    <name evidence="2" type="ORF">HER39_19775</name>
</gene>
<dbReference type="Proteomes" id="UP000523795">
    <property type="component" value="Unassembled WGS sequence"/>
</dbReference>
<protein>
    <submittedName>
        <fullName evidence="2">Uncharacterized protein</fullName>
    </submittedName>
</protein>
<dbReference type="EMBL" id="JAAZSR010000725">
    <property type="protein sequence ID" value="NKX52770.1"/>
    <property type="molecule type" value="Genomic_DNA"/>
</dbReference>
<name>A0ABX1JVF0_9MICC</name>
<feature type="region of interest" description="Disordered" evidence="1">
    <location>
        <begin position="104"/>
        <end position="126"/>
    </location>
</feature>
<proteinExistence type="predicted"/>